<evidence type="ECO:0000313" key="10">
    <source>
        <dbReference type="EMBL" id="GAT58002.1"/>
    </source>
</evidence>
<sequence length="210" mass="23106">MAPTAPVPGPSKLIPIVPEPAPTPPPKRRQVKRACTKCAKSSKGCDDSRPCRRCVRYGFGIEECVDSPRKERKKGTKRGPYKKRHSVIAQQPLPVVDQSAIPDAMGYAYSTFYAGPGPDVEPPQHASYYVPGMMLPPMLAPPFLPPPQPPQQQTHTQKQREAALLASAPKPSAMPVMPFHAYAGFAPQQPGLDNYPYQRYPDYSNSRADQ</sequence>
<keyword evidence="2" id="KW-0862">Zinc</keyword>
<evidence type="ECO:0000313" key="11">
    <source>
        <dbReference type="Proteomes" id="UP000815677"/>
    </source>
</evidence>
<keyword evidence="3" id="KW-0805">Transcription regulation</keyword>
<keyword evidence="5" id="KW-0804">Transcription</keyword>
<dbReference type="EMBL" id="DF849547">
    <property type="protein sequence ID" value="GAT58002.1"/>
    <property type="molecule type" value="Genomic_DNA"/>
</dbReference>
<feature type="compositionally biased region" description="Pro residues" evidence="8">
    <location>
        <begin position="139"/>
        <end position="150"/>
    </location>
</feature>
<proteinExistence type="predicted"/>
<evidence type="ECO:0000256" key="5">
    <source>
        <dbReference type="ARBA" id="ARBA00023163"/>
    </source>
</evidence>
<organism evidence="10 11">
    <name type="scientific">Mycena chlorophos</name>
    <name type="common">Agaric fungus</name>
    <name type="synonym">Agaricus chlorophos</name>
    <dbReference type="NCBI Taxonomy" id="658473"/>
    <lineage>
        <taxon>Eukaryota</taxon>
        <taxon>Fungi</taxon>
        <taxon>Dikarya</taxon>
        <taxon>Basidiomycota</taxon>
        <taxon>Agaricomycotina</taxon>
        <taxon>Agaricomycetes</taxon>
        <taxon>Agaricomycetidae</taxon>
        <taxon>Agaricales</taxon>
        <taxon>Marasmiineae</taxon>
        <taxon>Mycenaceae</taxon>
        <taxon>Mycena</taxon>
    </lineage>
</organism>
<keyword evidence="6" id="KW-0539">Nucleus</keyword>
<evidence type="ECO:0000256" key="7">
    <source>
        <dbReference type="ARBA" id="ARBA00040903"/>
    </source>
</evidence>
<evidence type="ECO:0000256" key="4">
    <source>
        <dbReference type="ARBA" id="ARBA00023125"/>
    </source>
</evidence>
<dbReference type="InterPro" id="IPR001138">
    <property type="entry name" value="Zn2Cys6_DnaBD"/>
</dbReference>
<protein>
    <recommendedName>
        <fullName evidence="7">Transcription activator of gluconeogenesis ERT1</fullName>
    </recommendedName>
</protein>
<dbReference type="InterPro" id="IPR050335">
    <property type="entry name" value="ERT1_acuK_gluconeogen_tf"/>
</dbReference>
<gene>
    <name evidence="10" type="ORF">MCHLO_14477</name>
</gene>
<dbReference type="PANTHER" id="PTHR47659">
    <property type="entry name" value="ZN(II)2CYS6 TRANSCRIPTION FACTOR (EUROFUNG)-RELATED"/>
    <property type="match status" value="1"/>
</dbReference>
<keyword evidence="11" id="KW-1185">Reference proteome</keyword>
<evidence type="ECO:0000256" key="6">
    <source>
        <dbReference type="ARBA" id="ARBA00023242"/>
    </source>
</evidence>
<evidence type="ECO:0000259" key="9">
    <source>
        <dbReference type="PROSITE" id="PS50048"/>
    </source>
</evidence>
<keyword evidence="4" id="KW-0238">DNA-binding</keyword>
<dbReference type="SMART" id="SM00066">
    <property type="entry name" value="GAL4"/>
    <property type="match status" value="1"/>
</dbReference>
<evidence type="ECO:0000256" key="8">
    <source>
        <dbReference type="SAM" id="MobiDB-lite"/>
    </source>
</evidence>
<reference evidence="10" key="1">
    <citation type="submission" date="2014-09" db="EMBL/GenBank/DDBJ databases">
        <title>Genome sequence of the luminous mushroom Mycena chlorophos for searching fungal bioluminescence genes.</title>
        <authorList>
            <person name="Tanaka Y."/>
            <person name="Kasuga D."/>
            <person name="Oba Y."/>
            <person name="Hase S."/>
            <person name="Sato K."/>
            <person name="Oba Y."/>
            <person name="Sakakibara Y."/>
        </authorList>
    </citation>
    <scope>NUCLEOTIDE SEQUENCE</scope>
</reference>
<keyword evidence="1" id="KW-0479">Metal-binding</keyword>
<dbReference type="PANTHER" id="PTHR47659:SF7">
    <property type="entry name" value="FUNGAL TRANSCRIPTIONAL REGULATORY PROTEIN, N-TERMINAL DOMAIN-CONTAINING PROTEIN"/>
    <property type="match status" value="1"/>
</dbReference>
<dbReference type="CDD" id="cd00067">
    <property type="entry name" value="GAL4"/>
    <property type="match status" value="1"/>
</dbReference>
<name>A0ABQ0M437_MYCCL</name>
<feature type="region of interest" description="Disordered" evidence="8">
    <location>
        <begin position="67"/>
        <end position="89"/>
    </location>
</feature>
<evidence type="ECO:0000256" key="1">
    <source>
        <dbReference type="ARBA" id="ARBA00022723"/>
    </source>
</evidence>
<evidence type="ECO:0000256" key="2">
    <source>
        <dbReference type="ARBA" id="ARBA00022833"/>
    </source>
</evidence>
<dbReference type="SUPFAM" id="SSF57701">
    <property type="entry name" value="Zn2/Cys6 DNA-binding domain"/>
    <property type="match status" value="1"/>
</dbReference>
<evidence type="ECO:0000256" key="3">
    <source>
        <dbReference type="ARBA" id="ARBA00023015"/>
    </source>
</evidence>
<dbReference type="Proteomes" id="UP000815677">
    <property type="component" value="Unassembled WGS sequence"/>
</dbReference>
<dbReference type="InterPro" id="IPR036864">
    <property type="entry name" value="Zn2-C6_fun-type_DNA-bd_sf"/>
</dbReference>
<feature type="domain" description="Zn(2)-C6 fungal-type" evidence="9">
    <location>
        <begin position="34"/>
        <end position="66"/>
    </location>
</feature>
<dbReference type="PROSITE" id="PS50048">
    <property type="entry name" value="ZN2_CY6_FUNGAL_2"/>
    <property type="match status" value="1"/>
</dbReference>
<accession>A0ABQ0M437</accession>
<feature type="compositionally biased region" description="Basic residues" evidence="8">
    <location>
        <begin position="70"/>
        <end position="86"/>
    </location>
</feature>
<feature type="region of interest" description="Disordered" evidence="8">
    <location>
        <begin position="139"/>
        <end position="169"/>
    </location>
</feature>
<feature type="region of interest" description="Disordered" evidence="8">
    <location>
        <begin position="1"/>
        <end position="31"/>
    </location>
</feature>